<protein>
    <recommendedName>
        <fullName evidence="2">Putative Flp pilus-assembly TadG-like N-terminal domain-containing protein</fullName>
    </recommendedName>
</protein>
<dbReference type="InterPro" id="IPR028087">
    <property type="entry name" value="Tad_N"/>
</dbReference>
<comment type="caution">
    <text evidence="3">The sequence shown here is derived from an EMBL/GenBank/DDBJ whole genome shotgun (WGS) entry which is preliminary data.</text>
</comment>
<evidence type="ECO:0000313" key="3">
    <source>
        <dbReference type="EMBL" id="NHZ61882.1"/>
    </source>
</evidence>
<proteinExistence type="predicted"/>
<feature type="domain" description="Putative Flp pilus-assembly TadG-like N-terminal" evidence="2">
    <location>
        <begin position="16"/>
        <end position="61"/>
    </location>
</feature>
<keyword evidence="1" id="KW-1133">Transmembrane helix</keyword>
<evidence type="ECO:0000256" key="1">
    <source>
        <dbReference type="SAM" id="Phobius"/>
    </source>
</evidence>
<gene>
    <name evidence="3" type="ORF">F1735_06135</name>
</gene>
<feature type="transmembrane region" description="Helical" evidence="1">
    <location>
        <begin position="18"/>
        <end position="37"/>
    </location>
</feature>
<dbReference type="Proteomes" id="UP000610594">
    <property type="component" value="Unassembled WGS sequence"/>
</dbReference>
<reference evidence="3 4" key="1">
    <citation type="submission" date="2019-10" db="EMBL/GenBank/DDBJ databases">
        <title>Taxonomy of Antarctic Massilia spp.: description of Massilia rubra sp. nov., Massilia aquatica sp. nov., Massilia mucilaginosa sp. nov., Massilia frigida sp. nov. isolated from streams, lakes and regoliths.</title>
        <authorList>
            <person name="Holochova P."/>
            <person name="Sedlacek I."/>
            <person name="Kralova S."/>
            <person name="Maslanova I."/>
            <person name="Busse H.-J."/>
            <person name="Stankova E."/>
            <person name="Vrbovska V."/>
            <person name="Kovarovic V."/>
            <person name="Bartak M."/>
            <person name="Svec P."/>
            <person name="Pantucek R."/>
        </authorList>
    </citation>
    <scope>NUCLEOTIDE SEQUENCE [LARGE SCALE GENOMIC DNA]</scope>
    <source>
        <strain evidence="3 4">CCM 8694</strain>
    </source>
</reference>
<evidence type="ECO:0000313" key="4">
    <source>
        <dbReference type="Proteomes" id="UP000610594"/>
    </source>
</evidence>
<keyword evidence="1" id="KW-0472">Membrane</keyword>
<dbReference type="Pfam" id="PF13400">
    <property type="entry name" value="Tad"/>
    <property type="match status" value="1"/>
</dbReference>
<name>A0ABX0MR91_9BURK</name>
<keyword evidence="1" id="KW-0812">Transmembrane</keyword>
<keyword evidence="4" id="KW-1185">Reference proteome</keyword>
<sequence>MIAGGGVRKIRNYQNGQALVLFLAFAAALTGIMLVAFNSGQVTNAKMRAMNAADAAAYSGAVWQARTLNFQAYMNRAMIVNEVTIAQSVSLRSWIDYLAELVRNVSHIAKLYPPVYAAVQKVSVVLDKVNNEIQRQLPQVEDALRALNTVEHTAQIVFNNSGSVIAADIAYEVTKRNGAEISRGGIALFAYNIKEWSEFTETYNKTNRPSIGKNSDGRARLREVALNSRDEFSRARDWKLGTFISLRKQGGTDLIDYDAWKAMDSLKFRMGFSGLGVQIPLGWGGAQAYSTSRAVSKIGDHGDINEWGAYDGLLARNAAMSKLTANQLTFRSRQAPFPNYRDIQEFDVKNLKKNMLPFAVEVVIKKNVIATADSALAAKAVLIDGSVIEHDPQYIDEGGVYAIAEACITFQRPFDHPRGGGGVEFPSLFNPYWRASLATDDVIPISIVAFAKGIPVLSAAMKGRGSCRV</sequence>
<evidence type="ECO:0000259" key="2">
    <source>
        <dbReference type="Pfam" id="PF13400"/>
    </source>
</evidence>
<accession>A0ABX0MR91</accession>
<organism evidence="3 4">
    <name type="scientific">Massilia genomosp. 1</name>
    <dbReference type="NCBI Taxonomy" id="2609280"/>
    <lineage>
        <taxon>Bacteria</taxon>
        <taxon>Pseudomonadati</taxon>
        <taxon>Pseudomonadota</taxon>
        <taxon>Betaproteobacteria</taxon>
        <taxon>Burkholderiales</taxon>
        <taxon>Oxalobacteraceae</taxon>
        <taxon>Telluria group</taxon>
        <taxon>Massilia</taxon>
    </lineage>
</organism>
<dbReference type="EMBL" id="WHJF01000011">
    <property type="protein sequence ID" value="NHZ61882.1"/>
    <property type="molecule type" value="Genomic_DNA"/>
</dbReference>